<comment type="similarity">
    <text evidence="1">Belongs to the N(4)/N(6)-methyltransferase family.</text>
</comment>
<proteinExistence type="inferred from homology"/>
<comment type="caution">
    <text evidence="7">The sequence shown here is derived from an EMBL/GenBank/DDBJ whole genome shotgun (WGS) entry which is preliminary data.</text>
</comment>
<accession>A0ABS5K2G9</accession>
<evidence type="ECO:0000313" key="8">
    <source>
        <dbReference type="Proteomes" id="UP000708576"/>
    </source>
</evidence>
<keyword evidence="5" id="KW-0949">S-adenosyl-L-methionine</keyword>
<evidence type="ECO:0000256" key="2">
    <source>
        <dbReference type="ARBA" id="ARBA00011900"/>
    </source>
</evidence>
<feature type="non-terminal residue" evidence="7">
    <location>
        <position position="198"/>
    </location>
</feature>
<dbReference type="InterPro" id="IPR029063">
    <property type="entry name" value="SAM-dependent_MTases_sf"/>
</dbReference>
<evidence type="ECO:0000256" key="4">
    <source>
        <dbReference type="ARBA" id="ARBA00022679"/>
    </source>
</evidence>
<dbReference type="Gene3D" id="1.10.1020.10">
    <property type="entry name" value="Adenine-specific Methyltransferase, Domain 2"/>
    <property type="match status" value="1"/>
</dbReference>
<comment type="catalytic activity">
    <reaction evidence="6">
        <text>a 2'-deoxyadenosine in DNA + S-adenosyl-L-methionine = an N(6)-methyl-2'-deoxyadenosine in DNA + S-adenosyl-L-homocysteine + H(+)</text>
        <dbReference type="Rhea" id="RHEA:15197"/>
        <dbReference type="Rhea" id="RHEA-COMP:12418"/>
        <dbReference type="Rhea" id="RHEA-COMP:12419"/>
        <dbReference type="ChEBI" id="CHEBI:15378"/>
        <dbReference type="ChEBI" id="CHEBI:57856"/>
        <dbReference type="ChEBI" id="CHEBI:59789"/>
        <dbReference type="ChEBI" id="CHEBI:90615"/>
        <dbReference type="ChEBI" id="CHEBI:90616"/>
        <dbReference type="EC" id="2.1.1.72"/>
    </reaction>
</comment>
<dbReference type="PRINTS" id="PR00505">
    <property type="entry name" value="D12N6MTFRASE"/>
</dbReference>
<sequence length="198" mass="23018">MNKPYTSAPLPFMGQKRRFLTHFKTALKDFETSNVFIDLFGGSGLLSHTVKNMLPDAQVVYNDFDNYHTRLLHVDKTNRMLMHIRELVKNQPQDKKLPNDIKWSIIDYIKSEEAKGFVDYITLSSSLLFSMKYALNIEELEKSTMYNCVRKSDYTVTGYLDGLVIVKYDYKELFNMYKDVDGVVFFVDPPYLSTEVGT</sequence>
<protein>
    <recommendedName>
        <fullName evidence="2">site-specific DNA-methyltransferase (adenine-specific)</fullName>
        <ecNumber evidence="2">2.1.1.72</ecNumber>
    </recommendedName>
</protein>
<evidence type="ECO:0000256" key="1">
    <source>
        <dbReference type="ARBA" id="ARBA00006594"/>
    </source>
</evidence>
<name>A0ABS5K2G9_9BACT</name>
<dbReference type="GO" id="GO:0008168">
    <property type="term" value="F:methyltransferase activity"/>
    <property type="evidence" value="ECO:0007669"/>
    <property type="project" value="UniProtKB-KW"/>
</dbReference>
<evidence type="ECO:0000256" key="3">
    <source>
        <dbReference type="ARBA" id="ARBA00022603"/>
    </source>
</evidence>
<gene>
    <name evidence="7" type="ORF">KEM10_23860</name>
</gene>
<organism evidence="7 8">
    <name type="scientific">Carboxylicivirga linearis</name>
    <dbReference type="NCBI Taxonomy" id="1628157"/>
    <lineage>
        <taxon>Bacteria</taxon>
        <taxon>Pseudomonadati</taxon>
        <taxon>Bacteroidota</taxon>
        <taxon>Bacteroidia</taxon>
        <taxon>Marinilabiliales</taxon>
        <taxon>Marinilabiliaceae</taxon>
        <taxon>Carboxylicivirga</taxon>
    </lineage>
</organism>
<evidence type="ECO:0000256" key="6">
    <source>
        <dbReference type="ARBA" id="ARBA00047942"/>
    </source>
</evidence>
<dbReference type="Pfam" id="PF02086">
    <property type="entry name" value="MethyltransfD12"/>
    <property type="match status" value="1"/>
</dbReference>
<dbReference type="InterPro" id="IPR023095">
    <property type="entry name" value="Ade_MeTrfase_dom_2"/>
</dbReference>
<dbReference type="GO" id="GO:0032259">
    <property type="term" value="P:methylation"/>
    <property type="evidence" value="ECO:0007669"/>
    <property type="project" value="UniProtKB-KW"/>
</dbReference>
<dbReference type="Proteomes" id="UP000708576">
    <property type="component" value="Unassembled WGS sequence"/>
</dbReference>
<keyword evidence="3 7" id="KW-0489">Methyltransferase</keyword>
<reference evidence="7 8" key="1">
    <citation type="journal article" date="2015" name="Int. J. Syst. Evol. Microbiol.">
        <title>Carboxylicivirga linearis sp. nov., isolated from a sea cucumber culture pond.</title>
        <authorList>
            <person name="Wang F.Q."/>
            <person name="Zhou Y.X."/>
            <person name="Lin X.Z."/>
            <person name="Chen G.J."/>
            <person name="Du Z.J."/>
        </authorList>
    </citation>
    <scope>NUCLEOTIDE SEQUENCE [LARGE SCALE GENOMIC DNA]</scope>
    <source>
        <strain evidence="7 8">FB218</strain>
    </source>
</reference>
<evidence type="ECO:0000313" key="7">
    <source>
        <dbReference type="EMBL" id="MBS2101338.1"/>
    </source>
</evidence>
<keyword evidence="8" id="KW-1185">Reference proteome</keyword>
<keyword evidence="4" id="KW-0808">Transferase</keyword>
<dbReference type="EMBL" id="JAGUCO010000109">
    <property type="protein sequence ID" value="MBS2101338.1"/>
    <property type="molecule type" value="Genomic_DNA"/>
</dbReference>
<dbReference type="SUPFAM" id="SSF53335">
    <property type="entry name" value="S-adenosyl-L-methionine-dependent methyltransferases"/>
    <property type="match status" value="1"/>
</dbReference>
<evidence type="ECO:0000256" key="5">
    <source>
        <dbReference type="ARBA" id="ARBA00022691"/>
    </source>
</evidence>
<dbReference type="RefSeq" id="WP_212220922.1">
    <property type="nucleotide sequence ID" value="NZ_JAGUCO010000109.1"/>
</dbReference>
<dbReference type="Gene3D" id="3.40.50.150">
    <property type="entry name" value="Vaccinia Virus protein VP39"/>
    <property type="match status" value="1"/>
</dbReference>
<dbReference type="EC" id="2.1.1.72" evidence="2"/>
<dbReference type="InterPro" id="IPR012327">
    <property type="entry name" value="MeTrfase_D12"/>
</dbReference>